<dbReference type="PANTHER" id="PTHR24253:SF42">
    <property type="entry name" value="PROTEASE, SERINE 47"/>
    <property type="match status" value="1"/>
</dbReference>
<dbReference type="AlphaFoldDB" id="A0A091E286"/>
<feature type="region of interest" description="Disordered" evidence="3">
    <location>
        <begin position="116"/>
        <end position="140"/>
    </location>
</feature>
<evidence type="ECO:0000256" key="3">
    <source>
        <dbReference type="SAM" id="MobiDB-lite"/>
    </source>
</evidence>
<evidence type="ECO:0000256" key="2">
    <source>
        <dbReference type="ARBA" id="ARBA00024195"/>
    </source>
</evidence>
<protein>
    <submittedName>
        <fullName evidence="5">Putative serine protease 47</fullName>
    </submittedName>
</protein>
<name>A0A091E286_FUKDA</name>
<dbReference type="GO" id="GO:0006508">
    <property type="term" value="P:proteolysis"/>
    <property type="evidence" value="ECO:0007669"/>
    <property type="project" value="UniProtKB-KW"/>
</dbReference>
<feature type="compositionally biased region" description="Pro residues" evidence="3">
    <location>
        <begin position="119"/>
        <end position="130"/>
    </location>
</feature>
<dbReference type="Gene3D" id="2.40.10.10">
    <property type="entry name" value="Trypsin-like serine proteases"/>
    <property type="match status" value="1"/>
</dbReference>
<keyword evidence="1" id="KW-1015">Disulfide bond</keyword>
<dbReference type="InterPro" id="IPR001254">
    <property type="entry name" value="Trypsin_dom"/>
</dbReference>
<feature type="domain" description="Peptidase S1" evidence="4">
    <location>
        <begin position="13"/>
        <end position="109"/>
    </location>
</feature>
<dbReference type="InterPro" id="IPR009003">
    <property type="entry name" value="Peptidase_S1_PA"/>
</dbReference>
<reference evidence="5 6" key="1">
    <citation type="submission" date="2013-11" db="EMBL/GenBank/DDBJ databases">
        <title>The Damaraland mole rat (Fukomys damarensis) genome and evolution of African mole rats.</title>
        <authorList>
            <person name="Gladyshev V.N."/>
            <person name="Fang X."/>
        </authorList>
    </citation>
    <scope>NUCLEOTIDE SEQUENCE [LARGE SCALE GENOMIC DNA]</scope>
    <source>
        <tissue evidence="5">Liver</tissue>
    </source>
</reference>
<proteinExistence type="inferred from homology"/>
<dbReference type="PROSITE" id="PS00135">
    <property type="entry name" value="TRYPSIN_SER"/>
    <property type="match status" value="1"/>
</dbReference>
<dbReference type="InterPro" id="IPR033116">
    <property type="entry name" value="TRYPSIN_SER"/>
</dbReference>
<comment type="similarity">
    <text evidence="2">Belongs to the peptidase S1 family. CLIP subfamily.</text>
</comment>
<accession>A0A091E286</accession>
<evidence type="ECO:0000256" key="1">
    <source>
        <dbReference type="ARBA" id="ARBA00023157"/>
    </source>
</evidence>
<dbReference type="InterPro" id="IPR043504">
    <property type="entry name" value="Peptidase_S1_PA_chymotrypsin"/>
</dbReference>
<keyword evidence="6" id="KW-1185">Reference proteome</keyword>
<keyword evidence="5" id="KW-0645">Protease</keyword>
<keyword evidence="5" id="KW-0378">Hydrolase</keyword>
<dbReference type="Proteomes" id="UP000028990">
    <property type="component" value="Unassembled WGS sequence"/>
</dbReference>
<dbReference type="FunFam" id="2.40.10.10:FF:000002">
    <property type="entry name" value="Transmembrane protease serine"/>
    <property type="match status" value="1"/>
</dbReference>
<dbReference type="PROSITE" id="PS50240">
    <property type="entry name" value="TRYPSIN_DOM"/>
    <property type="match status" value="1"/>
</dbReference>
<dbReference type="EMBL" id="KN121259">
    <property type="protein sequence ID" value="KFO36798.1"/>
    <property type="molecule type" value="Genomic_DNA"/>
</dbReference>
<evidence type="ECO:0000313" key="5">
    <source>
        <dbReference type="EMBL" id="KFO36798.1"/>
    </source>
</evidence>
<sequence>LTFTVRLLPPFSLQEAEVGLITNELCNLLFVQRTGRDHLVQEEMLCVGNFSTGNSICEGDSGGPLVCLQPGAWVLVGLASWGLDCRHPTFPSVFTRVTYFTDWISTIKRPTPVLDSLPGSPPGDFLPPPLTATGSRKTHSVPRPAQTCLLLPFMLQAPQQAGG</sequence>
<organism evidence="5 6">
    <name type="scientific">Fukomys damarensis</name>
    <name type="common">Damaraland mole rat</name>
    <name type="synonym">Cryptomys damarensis</name>
    <dbReference type="NCBI Taxonomy" id="885580"/>
    <lineage>
        <taxon>Eukaryota</taxon>
        <taxon>Metazoa</taxon>
        <taxon>Chordata</taxon>
        <taxon>Craniata</taxon>
        <taxon>Vertebrata</taxon>
        <taxon>Euteleostomi</taxon>
        <taxon>Mammalia</taxon>
        <taxon>Eutheria</taxon>
        <taxon>Euarchontoglires</taxon>
        <taxon>Glires</taxon>
        <taxon>Rodentia</taxon>
        <taxon>Hystricomorpha</taxon>
        <taxon>Bathyergidae</taxon>
        <taxon>Fukomys</taxon>
    </lineage>
</organism>
<evidence type="ECO:0000313" key="6">
    <source>
        <dbReference type="Proteomes" id="UP000028990"/>
    </source>
</evidence>
<dbReference type="GO" id="GO:0004252">
    <property type="term" value="F:serine-type endopeptidase activity"/>
    <property type="evidence" value="ECO:0007669"/>
    <property type="project" value="InterPro"/>
</dbReference>
<evidence type="ECO:0000259" key="4">
    <source>
        <dbReference type="PROSITE" id="PS50240"/>
    </source>
</evidence>
<feature type="non-terminal residue" evidence="5">
    <location>
        <position position="1"/>
    </location>
</feature>
<gene>
    <name evidence="5" type="ORF">H920_01791</name>
</gene>
<dbReference type="SUPFAM" id="SSF50494">
    <property type="entry name" value="Trypsin-like serine proteases"/>
    <property type="match status" value="1"/>
</dbReference>
<dbReference type="PANTHER" id="PTHR24253">
    <property type="entry name" value="TRANSMEMBRANE PROTEASE SERINE"/>
    <property type="match status" value="1"/>
</dbReference>
<dbReference type="Pfam" id="PF00089">
    <property type="entry name" value="Trypsin"/>
    <property type="match status" value="1"/>
</dbReference>